<keyword evidence="4" id="KW-0456">Lyase</keyword>
<dbReference type="InterPro" id="IPR022644">
    <property type="entry name" value="De-COase2_N"/>
</dbReference>
<evidence type="ECO:0000313" key="8">
    <source>
        <dbReference type="Proteomes" id="UP000693981"/>
    </source>
</evidence>
<feature type="transmembrane region" description="Helical" evidence="5">
    <location>
        <begin position="488"/>
        <end position="513"/>
    </location>
</feature>
<dbReference type="PANTHER" id="PTHR11482:SF6">
    <property type="entry name" value="ORNITHINE DECARBOXYLASE 1-RELATED"/>
    <property type="match status" value="1"/>
</dbReference>
<dbReference type="GO" id="GO:0005737">
    <property type="term" value="C:cytoplasm"/>
    <property type="evidence" value="ECO:0007669"/>
    <property type="project" value="TreeGrafter"/>
</dbReference>
<sequence length="547" mass="58414">MATAPIAERVLNASRAHIEALGDQAEDAFYTIDLRHVASQYRRMVTLLSRVLPFYTVKCHPDTRVLALLATLGAGVDCASQSEVAMSLNHGVPPERIIFANTMKQRSHLRFAREHDVPLMTFDSSDELLKIQRVFPEAKLVLRIQVDDSKARHQFGPKFGTPMADVPALLETAKRLGLDVVGVCFHVGVGVLEASAFVDAIVRAKQVFAMGLDAGYQFSLLNLGGGFAGDDHGPVTFESAAKAINEVLDDLFPETSGVKIISEPGRYFVSSCATLTVNVVGRKIDPELTARAQASADEAHTELPRYMYVVNDSKHGSFSAPHLCPVPTPVVLKTTTSEDKSKLVPCSLWGPSMDGKDVITRETSLPVLNVGDWITFPRLGAYSFATGSTFNGVPWAVTALVAGLVLASASAQLLGGNEVNAVQLAEAFESSRNENATQRLDDSVAPAVLESAMIAPSEGTDSRVLEQADASPTASLGTNAQTKIGLPYGGALVAVEATALLVGGATIVVLIGAKMKARAALEQYQEADEIDPMLQSLLYSDMDYAAI</sequence>
<reference evidence="7" key="1">
    <citation type="submission" date="2021-02" db="EMBL/GenBank/DDBJ databases">
        <authorList>
            <person name="Palmer J.M."/>
        </authorList>
    </citation>
    <scope>NUCLEOTIDE SEQUENCE</scope>
    <source>
        <strain evidence="7">SCRP23</strain>
    </source>
</reference>
<evidence type="ECO:0000256" key="2">
    <source>
        <dbReference type="ARBA" id="ARBA00008872"/>
    </source>
</evidence>
<evidence type="ECO:0000259" key="6">
    <source>
        <dbReference type="Pfam" id="PF02784"/>
    </source>
</evidence>
<gene>
    <name evidence="7" type="primary">ODC1_2</name>
    <name evidence="7" type="ORF">PHYBOEH_009936</name>
</gene>
<evidence type="ECO:0000256" key="4">
    <source>
        <dbReference type="ARBA" id="ARBA00023239"/>
    </source>
</evidence>
<keyword evidence="5" id="KW-0812">Transmembrane</keyword>
<dbReference type="GO" id="GO:0033387">
    <property type="term" value="P:putrescine biosynthetic process from arginine, via ornithine"/>
    <property type="evidence" value="ECO:0007669"/>
    <property type="project" value="TreeGrafter"/>
</dbReference>
<feature type="domain" description="Orn/DAP/Arg decarboxylase 2 N-terminal" evidence="6">
    <location>
        <begin position="35"/>
        <end position="270"/>
    </location>
</feature>
<dbReference type="Pfam" id="PF02784">
    <property type="entry name" value="Orn_Arg_deC_N"/>
    <property type="match status" value="1"/>
</dbReference>
<dbReference type="PANTHER" id="PTHR11482">
    <property type="entry name" value="ARGININE/DIAMINOPIMELATE/ORNITHINE DECARBOXYLASE"/>
    <property type="match status" value="1"/>
</dbReference>
<evidence type="ECO:0000256" key="5">
    <source>
        <dbReference type="SAM" id="Phobius"/>
    </source>
</evidence>
<evidence type="ECO:0000313" key="7">
    <source>
        <dbReference type="EMBL" id="KAG7383414.1"/>
    </source>
</evidence>
<dbReference type="EMBL" id="JAGDFL010000652">
    <property type="protein sequence ID" value="KAG7383414.1"/>
    <property type="molecule type" value="Genomic_DNA"/>
</dbReference>
<dbReference type="AlphaFoldDB" id="A0A8T1VV69"/>
<dbReference type="OrthoDB" id="5034579at2759"/>
<keyword evidence="8" id="KW-1185">Reference proteome</keyword>
<dbReference type="InterPro" id="IPR002433">
    <property type="entry name" value="Orn_de-COase"/>
</dbReference>
<accession>A0A8T1VV69</accession>
<keyword evidence="5" id="KW-1133">Transmembrane helix</keyword>
<keyword evidence="5" id="KW-0472">Membrane</keyword>
<comment type="caution">
    <text evidence="7">The sequence shown here is derived from an EMBL/GenBank/DDBJ whole genome shotgun (WGS) entry which is preliminary data.</text>
</comment>
<evidence type="ECO:0000256" key="1">
    <source>
        <dbReference type="ARBA" id="ARBA00001933"/>
    </source>
</evidence>
<proteinExistence type="inferred from homology"/>
<dbReference type="Proteomes" id="UP000693981">
    <property type="component" value="Unassembled WGS sequence"/>
</dbReference>
<comment type="similarity">
    <text evidence="2">Belongs to the Orn/Lys/Arg decarboxylase class-II family.</text>
</comment>
<organism evidence="7 8">
    <name type="scientific">Phytophthora boehmeriae</name>
    <dbReference type="NCBI Taxonomy" id="109152"/>
    <lineage>
        <taxon>Eukaryota</taxon>
        <taxon>Sar</taxon>
        <taxon>Stramenopiles</taxon>
        <taxon>Oomycota</taxon>
        <taxon>Peronosporomycetes</taxon>
        <taxon>Peronosporales</taxon>
        <taxon>Peronosporaceae</taxon>
        <taxon>Phytophthora</taxon>
    </lineage>
</organism>
<name>A0A8T1VV69_9STRA</name>
<dbReference type="GO" id="GO:0004586">
    <property type="term" value="F:ornithine decarboxylase activity"/>
    <property type="evidence" value="ECO:0007669"/>
    <property type="project" value="TreeGrafter"/>
</dbReference>
<keyword evidence="3" id="KW-0663">Pyridoxal phosphate</keyword>
<comment type="cofactor">
    <cofactor evidence="1">
        <name>pyridoxal 5'-phosphate</name>
        <dbReference type="ChEBI" id="CHEBI:597326"/>
    </cofactor>
</comment>
<dbReference type="CDD" id="cd00622">
    <property type="entry name" value="PLPDE_III_ODC"/>
    <property type="match status" value="1"/>
</dbReference>
<protein>
    <submittedName>
        <fullName evidence="7">Mitochondrial 2-oxoadipate and 2-oxoglutarate transporter</fullName>
    </submittedName>
</protein>
<evidence type="ECO:0000256" key="3">
    <source>
        <dbReference type="ARBA" id="ARBA00022898"/>
    </source>
</evidence>
<dbReference type="FunFam" id="3.20.20.10:FF:000005">
    <property type="entry name" value="Ornithine decarboxylase"/>
    <property type="match status" value="1"/>
</dbReference>